<organism evidence="3 4">
    <name type="scientific">Escallonia rubra</name>
    <dbReference type="NCBI Taxonomy" id="112253"/>
    <lineage>
        <taxon>Eukaryota</taxon>
        <taxon>Viridiplantae</taxon>
        <taxon>Streptophyta</taxon>
        <taxon>Embryophyta</taxon>
        <taxon>Tracheophyta</taxon>
        <taxon>Spermatophyta</taxon>
        <taxon>Magnoliopsida</taxon>
        <taxon>eudicotyledons</taxon>
        <taxon>Gunneridae</taxon>
        <taxon>Pentapetalae</taxon>
        <taxon>asterids</taxon>
        <taxon>campanulids</taxon>
        <taxon>Escalloniales</taxon>
        <taxon>Escalloniaceae</taxon>
        <taxon>Escallonia</taxon>
    </lineage>
</organism>
<dbReference type="SUPFAM" id="SSF57756">
    <property type="entry name" value="Retrovirus zinc finger-like domains"/>
    <property type="match status" value="1"/>
</dbReference>
<feature type="domain" description="Retrovirus-related Pol polyprotein from transposon TNT 1-94-like beta-barrel" evidence="2">
    <location>
        <begin position="341"/>
        <end position="417"/>
    </location>
</feature>
<protein>
    <recommendedName>
        <fullName evidence="2">Retrovirus-related Pol polyprotein from transposon TNT 1-94-like beta-barrel domain-containing protein</fullName>
    </recommendedName>
</protein>
<dbReference type="PANTHER" id="PTHR47481">
    <property type="match status" value="1"/>
</dbReference>
<dbReference type="InterPro" id="IPR054722">
    <property type="entry name" value="PolX-like_BBD"/>
</dbReference>
<evidence type="ECO:0000259" key="2">
    <source>
        <dbReference type="Pfam" id="PF22936"/>
    </source>
</evidence>
<sequence length="490" mass="55003">MANSIVLFNAPSHLPTKLTYTNFTVWRTQLYSGLIGHNLLGFIDGSTPPPSQTISESPTSTKQIPNPEYILWLRQDQLILNAMLGSCIDTIQPHISIVSTSQEAWERLQVLFANKSRSRVMSLKERLMNNPRGTRSIQEYLQHMRAIADDLALVDNPLSEDDLVLYTLAGVGPEFKEIAAALRARDTPISFDELYDKLGDYEIHLKKEEPTPSFSIATANYTHRQNKFQSRTSPHHGSASSSRNNTQFSPRGNDHFPTRTHTNFTNRNNWSSPPTNNRMAPSRSSLHCRFCDRPGHATNECRKLARFLRENDVQTVHSSSHVVPLTANATTMHRRPTSPSWLFDTGASHHVTSDTDNLHTYSDYGGPDEIHISDGTGLPISHVGHAKLRTPHTTFALDDVLCVPSINRNLISVAKFCHSNNVSLEFFPLYFMVKDLRTGAPLLRGENVNVVYCMSSLPTPQAHSTSKSNLVEWHQRLGHPSLQILRSVLT</sequence>
<keyword evidence="4" id="KW-1185">Reference proteome</keyword>
<feature type="compositionally biased region" description="Polar residues" evidence="1">
    <location>
        <begin position="270"/>
        <end position="283"/>
    </location>
</feature>
<name>A0AA88RP58_9ASTE</name>
<proteinExistence type="predicted"/>
<dbReference type="EMBL" id="JAVXUO010000355">
    <property type="protein sequence ID" value="KAK2993037.1"/>
    <property type="molecule type" value="Genomic_DNA"/>
</dbReference>
<dbReference type="GO" id="GO:0003676">
    <property type="term" value="F:nucleic acid binding"/>
    <property type="evidence" value="ECO:0007669"/>
    <property type="project" value="InterPro"/>
</dbReference>
<feature type="region of interest" description="Disordered" evidence="1">
    <location>
        <begin position="226"/>
        <end position="283"/>
    </location>
</feature>
<gene>
    <name evidence="3" type="ORF">RJ640_029246</name>
</gene>
<dbReference type="GO" id="GO:0008270">
    <property type="term" value="F:zinc ion binding"/>
    <property type="evidence" value="ECO:0007669"/>
    <property type="project" value="InterPro"/>
</dbReference>
<dbReference type="Pfam" id="PF22936">
    <property type="entry name" value="Pol_BBD"/>
    <property type="match status" value="1"/>
</dbReference>
<dbReference type="InterPro" id="IPR036875">
    <property type="entry name" value="Znf_CCHC_sf"/>
</dbReference>
<feature type="compositionally biased region" description="Polar residues" evidence="1">
    <location>
        <begin position="238"/>
        <end position="250"/>
    </location>
</feature>
<dbReference type="Pfam" id="PF14223">
    <property type="entry name" value="Retrotran_gag_2"/>
    <property type="match status" value="1"/>
</dbReference>
<comment type="caution">
    <text evidence="3">The sequence shown here is derived from an EMBL/GenBank/DDBJ whole genome shotgun (WGS) entry which is preliminary data.</text>
</comment>
<feature type="compositionally biased region" description="Low complexity" evidence="1">
    <location>
        <begin position="259"/>
        <end position="269"/>
    </location>
</feature>
<dbReference type="PANTHER" id="PTHR47481:SF43">
    <property type="entry name" value="RETROTRANSPOSON COPIA-LIKE N-TERMINAL DOMAIN-CONTAINING PROTEIN"/>
    <property type="match status" value="1"/>
</dbReference>
<dbReference type="AlphaFoldDB" id="A0AA88RP58"/>
<evidence type="ECO:0000313" key="3">
    <source>
        <dbReference type="EMBL" id="KAK2993037.1"/>
    </source>
</evidence>
<dbReference type="Proteomes" id="UP001187471">
    <property type="component" value="Unassembled WGS sequence"/>
</dbReference>
<reference evidence="3" key="1">
    <citation type="submission" date="2022-12" db="EMBL/GenBank/DDBJ databases">
        <title>Draft genome assemblies for two species of Escallonia (Escalloniales).</title>
        <authorList>
            <person name="Chanderbali A."/>
            <person name="Dervinis C."/>
            <person name="Anghel I."/>
            <person name="Soltis D."/>
            <person name="Soltis P."/>
            <person name="Zapata F."/>
        </authorList>
    </citation>
    <scope>NUCLEOTIDE SEQUENCE</scope>
    <source>
        <strain evidence="3">UCBG92.1500</strain>
        <tissue evidence="3">Leaf</tissue>
    </source>
</reference>
<evidence type="ECO:0000256" key="1">
    <source>
        <dbReference type="SAM" id="MobiDB-lite"/>
    </source>
</evidence>
<accession>A0AA88RP58</accession>
<evidence type="ECO:0000313" key="4">
    <source>
        <dbReference type="Proteomes" id="UP001187471"/>
    </source>
</evidence>